<evidence type="ECO:0000256" key="1">
    <source>
        <dbReference type="SAM" id="SignalP"/>
    </source>
</evidence>
<name>A0A329MA38_9MYCO</name>
<comment type="caution">
    <text evidence="3">The sequence shown here is derived from an EMBL/GenBank/DDBJ whole genome shotgun (WGS) entry which is preliminary data.</text>
</comment>
<organism evidence="3 4">
    <name type="scientific">Mycobacterium colombiense</name>
    <dbReference type="NCBI Taxonomy" id="339268"/>
    <lineage>
        <taxon>Bacteria</taxon>
        <taxon>Bacillati</taxon>
        <taxon>Actinomycetota</taxon>
        <taxon>Actinomycetes</taxon>
        <taxon>Mycobacteriales</taxon>
        <taxon>Mycobacteriaceae</taxon>
        <taxon>Mycobacterium</taxon>
        <taxon>Mycobacterium avium complex (MAC)</taxon>
    </lineage>
</organism>
<feature type="chain" id="PRO_5039471693" description="Peptidase C39-like domain-containing protein" evidence="1">
    <location>
        <begin position="23"/>
        <end position="257"/>
    </location>
</feature>
<dbReference type="Pfam" id="PF13529">
    <property type="entry name" value="Peptidase_C39_2"/>
    <property type="match status" value="1"/>
</dbReference>
<proteinExistence type="predicted"/>
<protein>
    <recommendedName>
        <fullName evidence="2">Peptidase C39-like domain-containing protein</fullName>
    </recommendedName>
</protein>
<sequence length="257" mass="26716">MFRFRLAPAARAGVAGAFIAVAGVPLVACGSAPPATPDATTSVTKVVAAQSSTSAARTHGPAPSSAPGMYGDPAAAAKYWAAQSLEDNCGLISVADVVGELTGTAPTERQMLDLAESTPSGVNPGPIYAPRNDPSHSGPDNGISMSDLVILLDHFGIKSEMTAESDRDRNGLPLLEQYLAHDRKVIAFVNSSVILNADDQRAKADHFLVVTGIDTDRDIVHLNDPGIDHADEQVGVTAFMTAWQTSDQSIVVTAARG</sequence>
<gene>
    <name evidence="3" type="ORF">DQP57_02750</name>
</gene>
<accession>A0A329MA38</accession>
<dbReference type="EMBL" id="QMEV01000003">
    <property type="protein sequence ID" value="RAV16582.1"/>
    <property type="molecule type" value="Genomic_DNA"/>
</dbReference>
<dbReference type="Gene3D" id="3.90.70.10">
    <property type="entry name" value="Cysteine proteinases"/>
    <property type="match status" value="1"/>
</dbReference>
<dbReference type="Proteomes" id="UP000250915">
    <property type="component" value="Unassembled WGS sequence"/>
</dbReference>
<feature type="domain" description="Peptidase C39-like" evidence="2">
    <location>
        <begin position="83"/>
        <end position="225"/>
    </location>
</feature>
<dbReference type="InterPro" id="IPR039564">
    <property type="entry name" value="Peptidase_C39-like"/>
</dbReference>
<evidence type="ECO:0000313" key="3">
    <source>
        <dbReference type="EMBL" id="RAV16582.1"/>
    </source>
</evidence>
<reference evidence="3 4" key="1">
    <citation type="submission" date="2018-06" db="EMBL/GenBank/DDBJ databases">
        <title>NTM in soil in Japan.</title>
        <authorList>
            <person name="Ohya K."/>
        </authorList>
    </citation>
    <scope>NUCLEOTIDE SEQUENCE [LARGE SCALE GENOMIC DNA]</scope>
    <source>
        <strain evidence="3 4">GF28</strain>
    </source>
</reference>
<evidence type="ECO:0000313" key="4">
    <source>
        <dbReference type="Proteomes" id="UP000250915"/>
    </source>
</evidence>
<dbReference type="OrthoDB" id="461196at2"/>
<evidence type="ECO:0000259" key="2">
    <source>
        <dbReference type="Pfam" id="PF13529"/>
    </source>
</evidence>
<keyword evidence="1" id="KW-0732">Signal</keyword>
<dbReference type="RefSeq" id="WP_112631479.1">
    <property type="nucleotide sequence ID" value="NZ_QMEV01000003.1"/>
</dbReference>
<dbReference type="AlphaFoldDB" id="A0A329MA38"/>
<feature type="signal peptide" evidence="1">
    <location>
        <begin position="1"/>
        <end position="22"/>
    </location>
</feature>